<feature type="domain" description="Poly(A) RNA polymerase mitochondrial-like central palm" evidence="1">
    <location>
        <begin position="142"/>
        <end position="275"/>
    </location>
</feature>
<dbReference type="InterPro" id="IPR054708">
    <property type="entry name" value="MTPAP-like_central"/>
</dbReference>
<evidence type="ECO:0000259" key="1">
    <source>
        <dbReference type="Pfam" id="PF22600"/>
    </source>
</evidence>
<comment type="caution">
    <text evidence="2">The sequence shown here is derived from an EMBL/GenBank/DDBJ whole genome shotgun (WGS) entry which is preliminary data.</text>
</comment>
<protein>
    <recommendedName>
        <fullName evidence="1">Poly(A) RNA polymerase mitochondrial-like central palm domain-containing protein</fullName>
    </recommendedName>
</protein>
<dbReference type="Gene3D" id="1.10.1410.10">
    <property type="match status" value="1"/>
</dbReference>
<dbReference type="Pfam" id="PF22600">
    <property type="entry name" value="MTPAP-like_central"/>
    <property type="match status" value="1"/>
</dbReference>
<evidence type="ECO:0000313" key="3">
    <source>
        <dbReference type="Proteomes" id="UP000613177"/>
    </source>
</evidence>
<evidence type="ECO:0000313" key="2">
    <source>
        <dbReference type="EMBL" id="KAG2235846.1"/>
    </source>
</evidence>
<accession>A0A8H7SWT0</accession>
<dbReference type="PANTHER" id="PTHR12271:SF113">
    <property type="entry name" value="POLY(A) RNA POLYMERASE CID11"/>
    <property type="match status" value="1"/>
</dbReference>
<dbReference type="EMBL" id="JAEPRE010000026">
    <property type="protein sequence ID" value="KAG2235846.1"/>
    <property type="molecule type" value="Genomic_DNA"/>
</dbReference>
<dbReference type="GO" id="GO:0031123">
    <property type="term" value="P:RNA 3'-end processing"/>
    <property type="evidence" value="ECO:0007669"/>
    <property type="project" value="TreeGrafter"/>
</dbReference>
<dbReference type="Proteomes" id="UP000613177">
    <property type="component" value="Unassembled WGS sequence"/>
</dbReference>
<sequence>MDTETATAIMEFIIEFTKANNLAESDSKSTTALVVHFDALNHRLKIDMQKEYIKMLRNYDELFDFLMTKGRHIYDKKLNTKWTYRIMPGKKYSQDNRCKKNLFLPLKQKRFYRFNLFVLYHEPLPLKYYGTEEEYYTLTEKLTKDIEVCLEKNTSIEKKYRHINHLADYINTEFQDFFDDPKITVEIIGSTHTKLDLDDSDLNLGIRISPSEIKKDASLCDTQNWGNTLYDPHYLAQCLRKMGMKATLPIPSAKRTQFTEPKTGLQCFIGVDDGLVFERDTMIIKYLKLDKRVKPLIIAILKLSRSCYMSALSTYSYVLMTLHFLMNVLENPVILNLQNLPVECNSTDCFLT</sequence>
<name>A0A8H7SWT0_9FUNG</name>
<reference evidence="2" key="1">
    <citation type="submission" date="2021-01" db="EMBL/GenBank/DDBJ databases">
        <title>Metabolic potential, ecology and presence of endohyphal bacteria is reflected in genomic diversity of Mucoromycotina.</title>
        <authorList>
            <person name="Muszewska A."/>
            <person name="Okrasinska A."/>
            <person name="Steczkiewicz K."/>
            <person name="Drgas O."/>
            <person name="Orlowska M."/>
            <person name="Perlinska-Lenart U."/>
            <person name="Aleksandrzak-Piekarczyk T."/>
            <person name="Szatraj K."/>
            <person name="Zielenkiewicz U."/>
            <person name="Pilsyk S."/>
            <person name="Malc E."/>
            <person name="Mieczkowski P."/>
            <person name="Kruszewska J.S."/>
            <person name="Biernat P."/>
            <person name="Pawlowska J."/>
        </authorList>
    </citation>
    <scope>NUCLEOTIDE SEQUENCE</scope>
    <source>
        <strain evidence="2">WA0000018081</strain>
    </source>
</reference>
<gene>
    <name evidence="2" type="ORF">INT48_003958</name>
</gene>
<dbReference type="GO" id="GO:0016779">
    <property type="term" value="F:nucleotidyltransferase activity"/>
    <property type="evidence" value="ECO:0007669"/>
    <property type="project" value="TreeGrafter"/>
</dbReference>
<keyword evidence="3" id="KW-1185">Reference proteome</keyword>
<dbReference type="PANTHER" id="PTHR12271">
    <property type="entry name" value="POLY A POLYMERASE CID PAP -RELATED"/>
    <property type="match status" value="1"/>
</dbReference>
<dbReference type="AlphaFoldDB" id="A0A8H7SWT0"/>
<proteinExistence type="predicted"/>
<organism evidence="2 3">
    <name type="scientific">Thamnidium elegans</name>
    <dbReference type="NCBI Taxonomy" id="101142"/>
    <lineage>
        <taxon>Eukaryota</taxon>
        <taxon>Fungi</taxon>
        <taxon>Fungi incertae sedis</taxon>
        <taxon>Mucoromycota</taxon>
        <taxon>Mucoromycotina</taxon>
        <taxon>Mucoromycetes</taxon>
        <taxon>Mucorales</taxon>
        <taxon>Mucorineae</taxon>
        <taxon>Mucoraceae</taxon>
        <taxon>Thamnidium</taxon>
    </lineage>
</organism>